<dbReference type="SUPFAM" id="SSF53474">
    <property type="entry name" value="alpha/beta-Hydrolases"/>
    <property type="match status" value="3"/>
</dbReference>
<keyword evidence="4" id="KW-0378">Hydrolase</keyword>
<dbReference type="Gene3D" id="3.30.810.10">
    <property type="entry name" value="2-Layer Sandwich"/>
    <property type="match status" value="2"/>
</dbReference>
<evidence type="ECO:0000256" key="1">
    <source>
        <dbReference type="ARBA" id="ARBA00011079"/>
    </source>
</evidence>
<keyword evidence="5" id="KW-0325">Glycoprotein</keyword>
<feature type="compositionally biased region" description="Low complexity" evidence="7">
    <location>
        <begin position="197"/>
        <end position="209"/>
    </location>
</feature>
<dbReference type="Gene3D" id="1.20.120.980">
    <property type="entry name" value="Serine carboxypeptidase S28, SKS domain"/>
    <property type="match status" value="2"/>
</dbReference>
<evidence type="ECO:0000256" key="3">
    <source>
        <dbReference type="ARBA" id="ARBA00022729"/>
    </source>
</evidence>
<dbReference type="Gene3D" id="3.30.800.10">
    <property type="entry name" value="Phosphatidylinositol Phosphate Kinase II Beta"/>
    <property type="match status" value="1"/>
</dbReference>
<reference evidence="9 10" key="1">
    <citation type="journal article" date="2018" name="J. Allergy Clin. Immunol.">
        <title>High-quality assembly of Dermatophagoides pteronyssinus genome and transcriptome reveals a wide range of novel allergens.</title>
        <authorList>
            <person name="Liu X.Y."/>
            <person name="Yang K.Y."/>
            <person name="Wang M.Q."/>
            <person name="Kwok J.S."/>
            <person name="Zeng X."/>
            <person name="Yang Z."/>
            <person name="Xiao X.J."/>
            <person name="Lau C.P."/>
            <person name="Li Y."/>
            <person name="Huang Z.M."/>
            <person name="Ba J.G."/>
            <person name="Yim A.K."/>
            <person name="Ouyang C.Y."/>
            <person name="Ngai S.M."/>
            <person name="Chan T.F."/>
            <person name="Leung E.L."/>
            <person name="Liu L."/>
            <person name="Liu Z.G."/>
            <person name="Tsui S.K."/>
        </authorList>
    </citation>
    <scope>NUCLEOTIDE SEQUENCE [LARGE SCALE GENOMIC DNA]</scope>
    <source>
        <strain evidence="9">Derp</strain>
    </source>
</reference>
<dbReference type="PANTHER" id="PTHR11010">
    <property type="entry name" value="PROTEASE S28 PRO-X CARBOXYPEPTIDASE-RELATED"/>
    <property type="match status" value="1"/>
</dbReference>
<sequence>MQQQPPSSSTTITTLNDCNRMPSSLFIINNDNVDISSDHQSNIISENLLNKSSITCLSPPPPSPQTPPFPLLLNNNVNNHNHDHQTMTFVDNNPRASFHSFQSMPLANFGRHDDDDGVGNVCRVVSEINVNHHHIDDPLFSDQIPPPPYHFDSSQSTTNLDNLIIDTNQMINFDYIDSTTSSLDSQLSNQHNKHLQHQQQQQLQQTSSASTTITATMFSYDNRSSTNSSSLNRQQSHSTTDLILMQQQQQPPPPQFEQLFDQQVGSMASKPERDLLMRDFMQIETVHFPKSGSQITPAHHYTDFTFSTYTPFAFRYFRDLFRIQPDDFMLSITNESLQELSNPGASGSMFFRTRDDQFIIKTVEKTEAKFLLKLLPGYYMNLSQNPHTLLPKFFGLYCYECIGKNIRILVMNNLLPSNIPIHQKYDLKGSTYKRKANGDELKKTSPTYKDLDFLEYYYNDENKALITHFSKMADLQINISTASNNGGNIIGSGGGGIGTTITNTNTVGGCNGGGGGNISICGGNDDLARSFPTKGGLLLDAHVYDELIETLQRDCRVLQSFEIMDYSLLIGIHNYDQTIKDQQNQSINNNNNQCMFDYDNDDELPAGAIRAMNRKGERLLLFMGIIDILQSYRLVKKVEHAWKSILYDEPNYYNYKRQNSATTMRYQQQQQQQRTLSGFRSGSQRFGYGKVRNLHEKYFSQYVDHFSYTNRNTFQQRYLISTEHWKSPNGPIWFWAGNEGDVYDSAKKVGFIWDNAEKFQAMILFMEHRYYGKSMPYGKNSFKKLSNYGYLTVEQALDDYASFIDHIRMTIDGAQLSPVVIIGGSYGGMLAAWFRIKYPHLCVGALASSAPFLHYPNIYDCKNYYRIATETFSNYSTNCSESIRRSWPAIRRLAKTNNGRTLLTKKFNLCEKFNPSQLESLIHYISYIWAVLPMMDNPKSSYPIKNACQYLNEPNSNDEQLITAIGKAYSVFKKNKQCKQLSGYGDMYIQKDSWDFQTCTELALPLCSDGVNDMFELSEWKMEQFSKDCQKKYGINPDPHKPLRIFGGKNIQHTATNIIFSNGLKDPWSGGSVLESLSDSLIAIKIPGACHCEDLLTETLNDTKTVLDAREQELQIIRGQVKNLDEKYFSQYIDHFSRRYKFQQRYLISTEYWKSPNGPIWLWTGNEADSYDSVEKVGLIWDNAEQFQAMVLFLEHRYYGKSMPFGNYTSRRLSNYRYLNVGQILADYASFIDHIRMTIDGAQLSPVIIIGGSYGGMLAAWFRIKYPHLSVGALASSAPFLHYPNIYDCENYYRIVTENYSNYSKSCSKSIKQSWPAIRRLAETKVGREFLTKQFNLCKILSPEQLESLIHYIAFVWAVLPLKDNSRSSYPIKKVCKYLTEPISNDGKLIKSIAKALSVYNEENKQCKQLDENNNNKHFKIDPWDIQTCTEIPLPLCSDGVDDMFELNEWTIEKFSNYCQKKYGINPDPYKLLKKYGGKNIRHKATNIIFSNGLKDPWSAGSVLESLSDTLIAIKIPGACHCEDLLSETLNDTKTVLDAREQELQIIRVILINLSIFFILIDGLKIQNHHHHQHHLSLTQPLSLKYSNFQVKYFQQKVDHFSYSNNDTFEQRYIISTEHWKSPNGPIWFYAGNEGDIFTFANNTGFMWDNAKKFNAMIIFMEHRYYGESMPYGKKSMQNLSMAGYLTVEQALADYADFIVDIHMTINGARSSPVVIMGGSYGGMLAAWFRIKYPHLCVGALAASAPILQFPDIYDCEGYNRIATKDFTNYSPKCSESIRRSWSAIRRLAKTNDGRKFLSEQFQLCEEFPEQQVQTLIDWIANIWGTLPMIDYPNPADFLSKLPAYPIKVVCQYLTEPDSNDKQLIQSIAKAISVYTNYTGDTECNKINESNDRLATNIIFSNGLRDPWSAGGVLETLSDTLIAIKIPGACHHEDLRSQGPNDPKILLEAREQELQIIGDWLQSYYEQNQIEFKF</sequence>
<name>A0ABQ8J8H9_DERPT</name>
<evidence type="ECO:0000313" key="9">
    <source>
        <dbReference type="EMBL" id="KAH9418848.1"/>
    </source>
</evidence>
<dbReference type="Gene3D" id="3.40.50.1820">
    <property type="entry name" value="alpha/beta hydrolase"/>
    <property type="match status" value="3"/>
</dbReference>
<dbReference type="EMBL" id="NJHN03000062">
    <property type="protein sequence ID" value="KAH9418848.1"/>
    <property type="molecule type" value="Genomic_DNA"/>
</dbReference>
<keyword evidence="2" id="KW-0645">Protease</keyword>
<keyword evidence="3" id="KW-0732">Signal</keyword>
<evidence type="ECO:0000256" key="6">
    <source>
        <dbReference type="PROSITE-ProRule" id="PRU00781"/>
    </source>
</evidence>
<evidence type="ECO:0000259" key="8">
    <source>
        <dbReference type="PROSITE" id="PS51455"/>
    </source>
</evidence>
<evidence type="ECO:0000256" key="4">
    <source>
        <dbReference type="ARBA" id="ARBA00022801"/>
    </source>
</evidence>
<keyword evidence="10" id="KW-1185">Reference proteome</keyword>
<evidence type="ECO:0000256" key="5">
    <source>
        <dbReference type="ARBA" id="ARBA00023180"/>
    </source>
</evidence>
<dbReference type="Proteomes" id="UP000887458">
    <property type="component" value="Unassembled WGS sequence"/>
</dbReference>
<protein>
    <submittedName>
        <fullName evidence="9">Serine-type peptidase</fullName>
    </submittedName>
</protein>
<dbReference type="Pfam" id="PF05577">
    <property type="entry name" value="Peptidase_S28"/>
    <property type="match status" value="4"/>
</dbReference>
<comment type="similarity">
    <text evidence="1">Belongs to the peptidase S28 family.</text>
</comment>
<dbReference type="PANTHER" id="PTHR11010:SF38">
    <property type="entry name" value="LYSOSOMAL PRO-X CARBOXYPEPTIDASE"/>
    <property type="match status" value="1"/>
</dbReference>
<keyword evidence="6" id="KW-0418">Kinase</keyword>
<dbReference type="InterPro" id="IPR027484">
    <property type="entry name" value="PInositol-4-P-5-kinase_N"/>
</dbReference>
<feature type="compositionally biased region" description="Low complexity" evidence="7">
    <location>
        <begin position="181"/>
        <end position="190"/>
    </location>
</feature>
<keyword evidence="6" id="KW-0808">Transferase</keyword>
<evidence type="ECO:0000256" key="2">
    <source>
        <dbReference type="ARBA" id="ARBA00022670"/>
    </source>
</evidence>
<dbReference type="InterPro" id="IPR042269">
    <property type="entry name" value="Ser_carbopepase_S28_SKS"/>
</dbReference>
<gene>
    <name evidence="9" type="primary">pcp-5</name>
    <name evidence="9" type="ORF">DERP_004174</name>
</gene>
<dbReference type="PROSITE" id="PS51455">
    <property type="entry name" value="PIPK"/>
    <property type="match status" value="1"/>
</dbReference>
<accession>A0ABQ8J8H9</accession>
<proteinExistence type="inferred from homology"/>
<keyword evidence="6" id="KW-0547">Nucleotide-binding</keyword>
<dbReference type="SMART" id="SM00330">
    <property type="entry name" value="PIPKc"/>
    <property type="match status" value="1"/>
</dbReference>
<dbReference type="InterPro" id="IPR002498">
    <property type="entry name" value="PInositol-4-P-4/5-kinase_core"/>
</dbReference>
<reference evidence="9 10" key="2">
    <citation type="journal article" date="2022" name="Mol. Biol. Evol.">
        <title>Comparative Genomics Reveals Insights into the Divergent Evolution of Astigmatic Mites and Household Pest Adaptations.</title>
        <authorList>
            <person name="Xiong Q."/>
            <person name="Wan A.T."/>
            <person name="Liu X."/>
            <person name="Fung C.S."/>
            <person name="Xiao X."/>
            <person name="Malainual N."/>
            <person name="Hou J."/>
            <person name="Wang L."/>
            <person name="Wang M."/>
            <person name="Yang K.Y."/>
            <person name="Cui Y."/>
            <person name="Leung E.L."/>
            <person name="Nong W."/>
            <person name="Shin S.K."/>
            <person name="Au S.W."/>
            <person name="Jeong K.Y."/>
            <person name="Chew F.T."/>
            <person name="Hui J.H."/>
            <person name="Leung T.F."/>
            <person name="Tungtrongchitr A."/>
            <person name="Zhong N."/>
            <person name="Liu Z."/>
            <person name="Tsui S.K."/>
        </authorList>
    </citation>
    <scope>NUCLEOTIDE SEQUENCE [LARGE SCALE GENOMIC DNA]</scope>
    <source>
        <strain evidence="9">Derp</strain>
    </source>
</reference>
<evidence type="ECO:0000313" key="10">
    <source>
        <dbReference type="Proteomes" id="UP000887458"/>
    </source>
</evidence>
<evidence type="ECO:0000256" key="7">
    <source>
        <dbReference type="SAM" id="MobiDB-lite"/>
    </source>
</evidence>
<feature type="region of interest" description="Disordered" evidence="7">
    <location>
        <begin position="181"/>
        <end position="209"/>
    </location>
</feature>
<comment type="caution">
    <text evidence="9">The sequence shown here is derived from an EMBL/GenBank/DDBJ whole genome shotgun (WGS) entry which is preliminary data.</text>
</comment>
<dbReference type="SUPFAM" id="SSF56104">
    <property type="entry name" value="SAICAR synthase-like"/>
    <property type="match status" value="2"/>
</dbReference>
<dbReference type="InterPro" id="IPR008758">
    <property type="entry name" value="Peptidase_S28"/>
</dbReference>
<dbReference type="Pfam" id="PF01504">
    <property type="entry name" value="PIP5K"/>
    <property type="match status" value="2"/>
</dbReference>
<feature type="domain" description="PIPK" evidence="8">
    <location>
        <begin position="248"/>
        <end position="674"/>
    </location>
</feature>
<keyword evidence="6" id="KW-0067">ATP-binding</keyword>
<dbReference type="InterPro" id="IPR027483">
    <property type="entry name" value="PInositol-4-P-4/5-kinase_C_sf"/>
</dbReference>
<organism evidence="9 10">
    <name type="scientific">Dermatophagoides pteronyssinus</name>
    <name type="common">European house dust mite</name>
    <dbReference type="NCBI Taxonomy" id="6956"/>
    <lineage>
        <taxon>Eukaryota</taxon>
        <taxon>Metazoa</taxon>
        <taxon>Ecdysozoa</taxon>
        <taxon>Arthropoda</taxon>
        <taxon>Chelicerata</taxon>
        <taxon>Arachnida</taxon>
        <taxon>Acari</taxon>
        <taxon>Acariformes</taxon>
        <taxon>Sarcoptiformes</taxon>
        <taxon>Astigmata</taxon>
        <taxon>Psoroptidia</taxon>
        <taxon>Analgoidea</taxon>
        <taxon>Pyroglyphidae</taxon>
        <taxon>Dermatophagoidinae</taxon>
        <taxon>Dermatophagoides</taxon>
    </lineage>
</organism>
<dbReference type="InterPro" id="IPR029058">
    <property type="entry name" value="AB_hydrolase_fold"/>
</dbReference>